<comment type="caution">
    <text evidence="1">The sequence shown here is derived from an EMBL/GenBank/DDBJ whole genome shotgun (WGS) entry which is preliminary data.</text>
</comment>
<dbReference type="Proteomes" id="UP001589575">
    <property type="component" value="Unassembled WGS sequence"/>
</dbReference>
<dbReference type="EMBL" id="JBHMFI010000001">
    <property type="protein sequence ID" value="MFB9073730.1"/>
    <property type="molecule type" value="Genomic_DNA"/>
</dbReference>
<accession>A0ABV5G462</accession>
<proteinExistence type="predicted"/>
<organism evidence="1 2">
    <name type="scientific">Citricoccus parietis</name>
    <dbReference type="NCBI Taxonomy" id="592307"/>
    <lineage>
        <taxon>Bacteria</taxon>
        <taxon>Bacillati</taxon>
        <taxon>Actinomycetota</taxon>
        <taxon>Actinomycetes</taxon>
        <taxon>Micrococcales</taxon>
        <taxon>Micrococcaceae</taxon>
        <taxon>Citricoccus</taxon>
    </lineage>
</organism>
<reference evidence="1 2" key="1">
    <citation type="submission" date="2024-09" db="EMBL/GenBank/DDBJ databases">
        <authorList>
            <person name="Sun Q."/>
            <person name="Mori K."/>
        </authorList>
    </citation>
    <scope>NUCLEOTIDE SEQUENCE [LARGE SCALE GENOMIC DNA]</scope>
    <source>
        <strain evidence="1 2">CCM 7609</strain>
    </source>
</reference>
<name>A0ABV5G462_9MICC</name>
<sequence>MSATVNLLGGADGTSGSFTRPVASFMVRLLPRSVCASSCKYATTNTGLQLSHTLWPPLTLDRATTCDSVAGVAGLRSRSRRAASSPQRAWPRP</sequence>
<keyword evidence="2" id="KW-1185">Reference proteome</keyword>
<gene>
    <name evidence="1" type="ORF">ACFFX0_22010</name>
</gene>
<evidence type="ECO:0000313" key="1">
    <source>
        <dbReference type="EMBL" id="MFB9073730.1"/>
    </source>
</evidence>
<protein>
    <submittedName>
        <fullName evidence="1">Uncharacterized protein</fullName>
    </submittedName>
</protein>
<evidence type="ECO:0000313" key="2">
    <source>
        <dbReference type="Proteomes" id="UP001589575"/>
    </source>
</evidence>